<dbReference type="SUPFAM" id="SSF46548">
    <property type="entry name" value="alpha-helical ferredoxin"/>
    <property type="match status" value="1"/>
</dbReference>
<comment type="caution">
    <text evidence="2">The sequence shown here is derived from an EMBL/GenBank/DDBJ whole genome shotgun (WGS) entry which is preliminary data.</text>
</comment>
<evidence type="ECO:0000259" key="1">
    <source>
        <dbReference type="PROSITE" id="PS51379"/>
    </source>
</evidence>
<gene>
    <name evidence="2" type="ORF">NG895_25815</name>
</gene>
<dbReference type="AlphaFoldDB" id="A0A9X2FFM8"/>
<name>A0A9X2FFM8_9BACT</name>
<dbReference type="RefSeq" id="WP_252855445.1">
    <property type="nucleotide sequence ID" value="NZ_JAMXLR010000091.1"/>
</dbReference>
<dbReference type="InterPro" id="IPR006311">
    <property type="entry name" value="TAT_signal"/>
</dbReference>
<sequence length="205" mass="22033">MSEQNRRDFLRHSGQAACAIAIGGVGFELGRRACAQDAWVIAPNQCINIRLGVTGAVNVCDACATSCVLPLSAVRAVNDHSACGRCCICPAYYDVLSPTGSDGLPTKKLCPRDAITRTPIGEIDPYDPLNNFYEYTIDEEKCNGCGRCVMECKDPAGLGSIRLEVRNDLCLRCNRCSIAEACPEDAYCRVGPEPRPTTQLDGGHG</sequence>
<feature type="domain" description="4Fe-4S ferredoxin-type" evidence="1">
    <location>
        <begin position="133"/>
        <end position="164"/>
    </location>
</feature>
<dbReference type="Gene3D" id="3.30.70.20">
    <property type="match status" value="1"/>
</dbReference>
<dbReference type="EMBL" id="JAMXLR010000091">
    <property type="protein sequence ID" value="MCO6047333.1"/>
    <property type="molecule type" value="Genomic_DNA"/>
</dbReference>
<reference evidence="2" key="1">
    <citation type="submission" date="2022-06" db="EMBL/GenBank/DDBJ databases">
        <title>Aeoliella straminimaris, a novel planctomycete from sediments.</title>
        <authorList>
            <person name="Vitorino I.R."/>
            <person name="Lage O.M."/>
        </authorList>
    </citation>
    <scope>NUCLEOTIDE SEQUENCE</scope>
    <source>
        <strain evidence="2">ICT_H6.2</strain>
    </source>
</reference>
<dbReference type="InterPro" id="IPR019546">
    <property type="entry name" value="TAT_signal_bac_arc"/>
</dbReference>
<dbReference type="Proteomes" id="UP001155241">
    <property type="component" value="Unassembled WGS sequence"/>
</dbReference>
<organism evidence="2 3">
    <name type="scientific">Aeoliella straminimaris</name>
    <dbReference type="NCBI Taxonomy" id="2954799"/>
    <lineage>
        <taxon>Bacteria</taxon>
        <taxon>Pseudomonadati</taxon>
        <taxon>Planctomycetota</taxon>
        <taxon>Planctomycetia</taxon>
        <taxon>Pirellulales</taxon>
        <taxon>Lacipirellulaceae</taxon>
        <taxon>Aeoliella</taxon>
    </lineage>
</organism>
<evidence type="ECO:0000313" key="3">
    <source>
        <dbReference type="Proteomes" id="UP001155241"/>
    </source>
</evidence>
<dbReference type="PROSITE" id="PS51318">
    <property type="entry name" value="TAT"/>
    <property type="match status" value="1"/>
</dbReference>
<accession>A0A9X2FFM8</accession>
<dbReference type="InterPro" id="IPR017896">
    <property type="entry name" value="4Fe4S_Fe-S-bd"/>
</dbReference>
<evidence type="ECO:0000313" key="2">
    <source>
        <dbReference type="EMBL" id="MCO6047333.1"/>
    </source>
</evidence>
<keyword evidence="3" id="KW-1185">Reference proteome</keyword>
<dbReference type="PROSITE" id="PS51379">
    <property type="entry name" value="4FE4S_FER_2"/>
    <property type="match status" value="2"/>
</dbReference>
<protein>
    <submittedName>
        <fullName evidence="2">4Fe-4S binding protein</fullName>
    </submittedName>
</protein>
<dbReference type="Pfam" id="PF00037">
    <property type="entry name" value="Fer4"/>
    <property type="match status" value="1"/>
</dbReference>
<proteinExistence type="predicted"/>
<dbReference type="NCBIfam" id="TIGR01409">
    <property type="entry name" value="TAT_signal_seq"/>
    <property type="match status" value="1"/>
</dbReference>
<feature type="domain" description="4Fe-4S ferredoxin-type" evidence="1">
    <location>
        <begin position="165"/>
        <end position="193"/>
    </location>
</feature>